<evidence type="ECO:0000256" key="2">
    <source>
        <dbReference type="ARBA" id="ARBA00023015"/>
    </source>
</evidence>
<accession>A0A495X7Q9</accession>
<keyword evidence="4" id="KW-0804">Transcription</keyword>
<dbReference type="InterPro" id="IPR036390">
    <property type="entry name" value="WH_DNA-bd_sf"/>
</dbReference>
<dbReference type="Proteomes" id="UP000272729">
    <property type="component" value="Unassembled WGS sequence"/>
</dbReference>
<organism evidence="6 7">
    <name type="scientific">Saccharothrix variisporea</name>
    <dbReference type="NCBI Taxonomy" id="543527"/>
    <lineage>
        <taxon>Bacteria</taxon>
        <taxon>Bacillati</taxon>
        <taxon>Actinomycetota</taxon>
        <taxon>Actinomycetes</taxon>
        <taxon>Pseudonocardiales</taxon>
        <taxon>Pseudonocardiaceae</taxon>
        <taxon>Saccharothrix</taxon>
    </lineage>
</organism>
<feature type="domain" description="HTH lysR-type" evidence="5">
    <location>
        <begin position="3"/>
        <end position="60"/>
    </location>
</feature>
<dbReference type="PANTHER" id="PTHR30346:SF29">
    <property type="entry name" value="LYSR SUBSTRATE-BINDING"/>
    <property type="match status" value="1"/>
</dbReference>
<evidence type="ECO:0000256" key="1">
    <source>
        <dbReference type="ARBA" id="ARBA00009437"/>
    </source>
</evidence>
<dbReference type="FunFam" id="1.10.10.10:FF:000001">
    <property type="entry name" value="LysR family transcriptional regulator"/>
    <property type="match status" value="1"/>
</dbReference>
<dbReference type="Pfam" id="PF03466">
    <property type="entry name" value="LysR_substrate"/>
    <property type="match status" value="1"/>
</dbReference>
<dbReference type="Gene3D" id="3.40.190.290">
    <property type="match status" value="1"/>
</dbReference>
<keyword evidence="2" id="KW-0805">Transcription regulation</keyword>
<dbReference type="PRINTS" id="PR00039">
    <property type="entry name" value="HTHLYSR"/>
</dbReference>
<evidence type="ECO:0000256" key="4">
    <source>
        <dbReference type="ARBA" id="ARBA00023163"/>
    </source>
</evidence>
<keyword evidence="7" id="KW-1185">Reference proteome</keyword>
<dbReference type="RefSeq" id="WP_121220756.1">
    <property type="nucleotide sequence ID" value="NZ_JBIUBA010000002.1"/>
</dbReference>
<dbReference type="AlphaFoldDB" id="A0A495X7Q9"/>
<evidence type="ECO:0000313" key="6">
    <source>
        <dbReference type="EMBL" id="RKT69195.1"/>
    </source>
</evidence>
<dbReference type="PROSITE" id="PS50931">
    <property type="entry name" value="HTH_LYSR"/>
    <property type="match status" value="1"/>
</dbReference>
<dbReference type="InterPro" id="IPR036388">
    <property type="entry name" value="WH-like_DNA-bd_sf"/>
</dbReference>
<proteinExistence type="inferred from homology"/>
<dbReference type="PANTHER" id="PTHR30346">
    <property type="entry name" value="TRANSCRIPTIONAL DUAL REGULATOR HCAR-RELATED"/>
    <property type="match status" value="1"/>
</dbReference>
<dbReference type="GO" id="GO:0032993">
    <property type="term" value="C:protein-DNA complex"/>
    <property type="evidence" value="ECO:0007669"/>
    <property type="project" value="TreeGrafter"/>
</dbReference>
<dbReference type="Gene3D" id="1.10.10.10">
    <property type="entry name" value="Winged helix-like DNA-binding domain superfamily/Winged helix DNA-binding domain"/>
    <property type="match status" value="1"/>
</dbReference>
<reference evidence="6 7" key="1">
    <citation type="submission" date="2018-10" db="EMBL/GenBank/DDBJ databases">
        <title>Sequencing the genomes of 1000 actinobacteria strains.</title>
        <authorList>
            <person name="Klenk H.-P."/>
        </authorList>
    </citation>
    <scope>NUCLEOTIDE SEQUENCE [LARGE SCALE GENOMIC DNA]</scope>
    <source>
        <strain evidence="6 7">DSM 43911</strain>
    </source>
</reference>
<evidence type="ECO:0000313" key="7">
    <source>
        <dbReference type="Proteomes" id="UP000272729"/>
    </source>
</evidence>
<evidence type="ECO:0000256" key="3">
    <source>
        <dbReference type="ARBA" id="ARBA00023125"/>
    </source>
</evidence>
<dbReference type="InterPro" id="IPR000847">
    <property type="entry name" value="LysR_HTH_N"/>
</dbReference>
<name>A0A495X7Q9_9PSEU</name>
<comment type="similarity">
    <text evidence="1">Belongs to the LysR transcriptional regulatory family.</text>
</comment>
<evidence type="ECO:0000259" key="5">
    <source>
        <dbReference type="PROSITE" id="PS50931"/>
    </source>
</evidence>
<dbReference type="SUPFAM" id="SSF53850">
    <property type="entry name" value="Periplasmic binding protein-like II"/>
    <property type="match status" value="1"/>
</dbReference>
<comment type="caution">
    <text evidence="6">The sequence shown here is derived from an EMBL/GenBank/DDBJ whole genome shotgun (WGS) entry which is preliminary data.</text>
</comment>
<dbReference type="GO" id="GO:0003700">
    <property type="term" value="F:DNA-binding transcription factor activity"/>
    <property type="evidence" value="ECO:0007669"/>
    <property type="project" value="InterPro"/>
</dbReference>
<dbReference type="GO" id="GO:0003677">
    <property type="term" value="F:DNA binding"/>
    <property type="evidence" value="ECO:0007669"/>
    <property type="project" value="UniProtKB-KW"/>
</dbReference>
<protein>
    <submittedName>
        <fullName evidence="6">DNA-binding transcriptional LysR family regulator</fullName>
    </submittedName>
</protein>
<sequence length="302" mass="32791">MKLEIRHIRILLTVIEESSIRRAAQRLGVPQPALSSQLSRIEQTLGHRLFDRSSNGVTLTRHGGRLLPHLRAIDAGMQALEHDDATKPRPHAGVRLGLSSTALMAALESDGKLPTRSAQFALVEGSSGLKALVNRALDFVETTRSSGSSLELPQRLRLADVGDVPIGVVIPPGHSLHDRGRVAVEDLRGQQWVSCMPETELHQELVRFGGRFGFQPDIRYFTASRAALVDMLAKRPMLAAGDPAGAAAVGGRFMPFGQGSALQVVVAWDPVACAPELVDELVVRIRDWYRAPDAIVVEFAES</sequence>
<gene>
    <name evidence="6" type="ORF">DFJ66_2391</name>
</gene>
<dbReference type="InterPro" id="IPR005119">
    <property type="entry name" value="LysR_subst-bd"/>
</dbReference>
<keyword evidence="3 6" id="KW-0238">DNA-binding</keyword>
<dbReference type="EMBL" id="RBXR01000001">
    <property type="protein sequence ID" value="RKT69195.1"/>
    <property type="molecule type" value="Genomic_DNA"/>
</dbReference>
<dbReference type="SUPFAM" id="SSF46785">
    <property type="entry name" value="Winged helix' DNA-binding domain"/>
    <property type="match status" value="1"/>
</dbReference>
<dbReference type="OrthoDB" id="4140098at2"/>
<dbReference type="Pfam" id="PF00126">
    <property type="entry name" value="HTH_1"/>
    <property type="match status" value="1"/>
</dbReference>